<dbReference type="CDD" id="cd08771">
    <property type="entry name" value="DLP_1"/>
    <property type="match status" value="1"/>
</dbReference>
<dbReference type="GO" id="GO:0005737">
    <property type="term" value="C:cytoplasm"/>
    <property type="evidence" value="ECO:0007669"/>
    <property type="project" value="TreeGrafter"/>
</dbReference>
<evidence type="ECO:0000256" key="1">
    <source>
        <dbReference type="SAM" id="MobiDB-lite"/>
    </source>
</evidence>
<dbReference type="PANTHER" id="PTHR11566:SF131">
    <property type="entry name" value="GTPASE, PUTATIVE (AFU_ORTHOLOGUE AFUA_6G07630)-RELATED"/>
    <property type="match status" value="1"/>
</dbReference>
<gene>
    <name evidence="4" type="ORF">B0T17DRAFT_183003</name>
</gene>
<feature type="domain" description="GED" evidence="2">
    <location>
        <begin position="824"/>
        <end position="921"/>
    </location>
</feature>
<dbReference type="GO" id="GO:0008017">
    <property type="term" value="F:microtubule binding"/>
    <property type="evidence" value="ECO:0007669"/>
    <property type="project" value="TreeGrafter"/>
</dbReference>
<dbReference type="GO" id="GO:0005886">
    <property type="term" value="C:plasma membrane"/>
    <property type="evidence" value="ECO:0007669"/>
    <property type="project" value="TreeGrafter"/>
</dbReference>
<protein>
    <submittedName>
        <fullName evidence="4">P-loop containing nucleoside triphosphate hydrolase protein</fullName>
    </submittedName>
</protein>
<dbReference type="Gene3D" id="1.20.120.1240">
    <property type="entry name" value="Dynamin, middle domain"/>
    <property type="match status" value="1"/>
</dbReference>
<dbReference type="Proteomes" id="UP001174934">
    <property type="component" value="Unassembled WGS sequence"/>
</dbReference>
<feature type="compositionally biased region" description="Polar residues" evidence="1">
    <location>
        <begin position="959"/>
        <end position="968"/>
    </location>
</feature>
<keyword evidence="4" id="KW-0378">Hydrolase</keyword>
<feature type="domain" description="Dynamin-type G" evidence="3">
    <location>
        <begin position="132"/>
        <end position="477"/>
    </location>
</feature>
<evidence type="ECO:0000259" key="2">
    <source>
        <dbReference type="PROSITE" id="PS51388"/>
    </source>
</evidence>
<dbReference type="AlphaFoldDB" id="A0AA39X8K8"/>
<dbReference type="InterPro" id="IPR027417">
    <property type="entry name" value="P-loop_NTPase"/>
</dbReference>
<dbReference type="InterPro" id="IPR020850">
    <property type="entry name" value="GED_dom"/>
</dbReference>
<evidence type="ECO:0000313" key="4">
    <source>
        <dbReference type="EMBL" id="KAK0629323.1"/>
    </source>
</evidence>
<comment type="caution">
    <text evidence="4">The sequence shown here is derived from an EMBL/GenBank/DDBJ whole genome shotgun (WGS) entry which is preliminary data.</text>
</comment>
<dbReference type="SMART" id="SM00053">
    <property type="entry name" value="DYNc"/>
    <property type="match status" value="1"/>
</dbReference>
<dbReference type="Gene3D" id="3.40.50.300">
    <property type="entry name" value="P-loop containing nucleotide triphosphate hydrolases"/>
    <property type="match status" value="1"/>
</dbReference>
<dbReference type="InterPro" id="IPR030381">
    <property type="entry name" value="G_DYNAMIN_dom"/>
</dbReference>
<dbReference type="InterPro" id="IPR001401">
    <property type="entry name" value="Dynamin_GTPase"/>
</dbReference>
<dbReference type="GO" id="GO:0005874">
    <property type="term" value="C:microtubule"/>
    <property type="evidence" value="ECO:0007669"/>
    <property type="project" value="TreeGrafter"/>
</dbReference>
<dbReference type="InterPro" id="IPR045063">
    <property type="entry name" value="Dynamin_N"/>
</dbReference>
<accession>A0AA39X8K8</accession>
<dbReference type="GO" id="GO:0005525">
    <property type="term" value="F:GTP binding"/>
    <property type="evidence" value="ECO:0007669"/>
    <property type="project" value="InterPro"/>
</dbReference>
<feature type="compositionally biased region" description="Low complexity" evidence="1">
    <location>
        <begin position="627"/>
        <end position="645"/>
    </location>
</feature>
<name>A0AA39X8K8_9PEZI</name>
<feature type="region of interest" description="Disordered" evidence="1">
    <location>
        <begin position="923"/>
        <end position="968"/>
    </location>
</feature>
<sequence length="968" mass="107979">MARGQPLIKREPNSSSLRAIGGSRQTPATTIQTAPSETRGARSGAPSVDTRPPPPSALGSFDDEDEDDDDECMLMEVKPVKLKSEAHHEIPGSQSMQASFIGPNRALKDFGQKLKDINDALGELQARGIQHFASLPELVLVGDQSSGKSSLMSAIAGLSLPRSSGTCTRCPIHIRVSRADEWSCRVFLKQDYEFQPPDHPITIRDVTKANKFPPWVKLDSNQQARHEFKTIRDRFDSEEIETVLRCAQVAILNPTTSHRSFIPKTNGEVSEDARQQHMDFIASKEANAESQFSPNTVALEVTGPDLADLNFYDLPGVFITAKRSEDRFLERVVQNLTCEYISRKSAIILWAVPMNQDAENSYASKLIREMGAGDRCVGVMTKADLLPNEAQASSSWLSMLNGQAHRTGLGYFITSRQGTDPDLDEQNKLEEAFFNGTADSTGYWPNAFDQFKDRCGIEKLKSFLSLKLGEEFSKVLPEVTREVNKRLHEVTLRLQTYPDPPANPEMEIITSLAEFSIRVKDRVMHQDFVSQWSSQMAEPFKRVILSLKPKFKVNEPEFVDLNNPASYMRKRPGPDNVPTTPSKRPRGGLQVNGGQVNGGQTNGDGPVKVEELDRVVFTPTSQRRLGSPNTSFTPSSTPGRGPSTSKNLMEIRSIIRRSAIPGQPGLVPTSVYEPLYTEAARSWGPHLEQFIAQTFGLLNREVMQTLDSAFPNLKNRAIYTISKQLMAEFLDCHRKELRDQLLLIYSLESHRLFTLDDESLARNKASEKKILERHRHIHRWAHRTGENVGRISKIEELTEEELAQEALRMQKEVRQLGADPYDQEVSVAAYVRGYYLTAANRFIDYVAMHVMSGLFSRISLVIKTYLPEKLGLNDRHAAPEILDRLISEGPETAKMRMALMAEKEKLDQAMAIIVNLEKREAAAATPRNDNGGAGGGAIHPELSMRTNGNSSRGDRTPIYSATTAYGEA</sequence>
<reference evidence="4" key="1">
    <citation type="submission" date="2023-06" db="EMBL/GenBank/DDBJ databases">
        <title>Genome-scale phylogeny and comparative genomics of the fungal order Sordariales.</title>
        <authorList>
            <consortium name="Lawrence Berkeley National Laboratory"/>
            <person name="Hensen N."/>
            <person name="Bonometti L."/>
            <person name="Westerberg I."/>
            <person name="Brannstrom I.O."/>
            <person name="Guillou S."/>
            <person name="Cros-Aarteil S."/>
            <person name="Calhoun S."/>
            <person name="Haridas S."/>
            <person name="Kuo A."/>
            <person name="Mondo S."/>
            <person name="Pangilinan J."/>
            <person name="Riley R."/>
            <person name="LaButti K."/>
            <person name="Andreopoulos B."/>
            <person name="Lipzen A."/>
            <person name="Chen C."/>
            <person name="Yanf M."/>
            <person name="Daum C."/>
            <person name="Ng V."/>
            <person name="Clum A."/>
            <person name="Steindorff A."/>
            <person name="Ohm R."/>
            <person name="Martin F."/>
            <person name="Silar P."/>
            <person name="Natvig D."/>
            <person name="Lalanne C."/>
            <person name="Gautier V."/>
            <person name="Ament-velasquez S.L."/>
            <person name="Kruys A."/>
            <person name="Hutchinson M.I."/>
            <person name="Powell A.J."/>
            <person name="Barry K."/>
            <person name="Miller A.N."/>
            <person name="Grigoriev I.V."/>
            <person name="Debuchy R."/>
            <person name="Gladieux P."/>
            <person name="Thoren M.H."/>
            <person name="Johannesson H."/>
        </authorList>
    </citation>
    <scope>NUCLEOTIDE SEQUENCE</scope>
    <source>
        <strain evidence="4">SMH3391-2</strain>
    </source>
</reference>
<dbReference type="Pfam" id="PF00350">
    <property type="entry name" value="Dynamin_N"/>
    <property type="match status" value="1"/>
</dbReference>
<evidence type="ECO:0000259" key="3">
    <source>
        <dbReference type="PROSITE" id="PS51718"/>
    </source>
</evidence>
<evidence type="ECO:0000313" key="5">
    <source>
        <dbReference type="Proteomes" id="UP001174934"/>
    </source>
</evidence>
<dbReference type="PANTHER" id="PTHR11566">
    <property type="entry name" value="DYNAMIN"/>
    <property type="match status" value="1"/>
</dbReference>
<dbReference type="GO" id="GO:0031623">
    <property type="term" value="P:receptor internalization"/>
    <property type="evidence" value="ECO:0007669"/>
    <property type="project" value="TreeGrafter"/>
</dbReference>
<dbReference type="EMBL" id="JAULSR010000002">
    <property type="protein sequence ID" value="KAK0629323.1"/>
    <property type="molecule type" value="Genomic_DNA"/>
</dbReference>
<dbReference type="GO" id="GO:0003924">
    <property type="term" value="F:GTPase activity"/>
    <property type="evidence" value="ECO:0007669"/>
    <property type="project" value="InterPro"/>
</dbReference>
<dbReference type="PROSITE" id="PS51388">
    <property type="entry name" value="GED"/>
    <property type="match status" value="1"/>
</dbReference>
<proteinExistence type="predicted"/>
<dbReference type="PRINTS" id="PR00195">
    <property type="entry name" value="DYNAMIN"/>
</dbReference>
<keyword evidence="5" id="KW-1185">Reference proteome</keyword>
<dbReference type="SUPFAM" id="SSF52540">
    <property type="entry name" value="P-loop containing nucleoside triphosphate hydrolases"/>
    <property type="match status" value="1"/>
</dbReference>
<feature type="region of interest" description="Disordered" evidence="1">
    <location>
        <begin position="1"/>
        <end position="69"/>
    </location>
</feature>
<dbReference type="PROSITE" id="PS51718">
    <property type="entry name" value="G_DYNAMIN_2"/>
    <property type="match status" value="1"/>
</dbReference>
<feature type="region of interest" description="Disordered" evidence="1">
    <location>
        <begin position="619"/>
        <end position="645"/>
    </location>
</feature>
<organism evidence="4 5">
    <name type="scientific">Bombardia bombarda</name>
    <dbReference type="NCBI Taxonomy" id="252184"/>
    <lineage>
        <taxon>Eukaryota</taxon>
        <taxon>Fungi</taxon>
        <taxon>Dikarya</taxon>
        <taxon>Ascomycota</taxon>
        <taxon>Pezizomycotina</taxon>
        <taxon>Sordariomycetes</taxon>
        <taxon>Sordariomycetidae</taxon>
        <taxon>Sordariales</taxon>
        <taxon>Lasiosphaeriaceae</taxon>
        <taxon>Bombardia</taxon>
    </lineage>
</organism>
<feature type="compositionally biased region" description="Polar residues" evidence="1">
    <location>
        <begin position="13"/>
        <end position="36"/>
    </location>
</feature>
<feature type="region of interest" description="Disordered" evidence="1">
    <location>
        <begin position="563"/>
        <end position="606"/>
    </location>
</feature>
<dbReference type="InterPro" id="IPR022812">
    <property type="entry name" value="Dynamin"/>
</dbReference>